<dbReference type="Gene3D" id="3.60.10.10">
    <property type="entry name" value="Endonuclease/exonuclease/phosphatase"/>
    <property type="match status" value="1"/>
</dbReference>
<keyword evidence="1" id="KW-0808">Transferase</keyword>
<evidence type="ECO:0000313" key="1">
    <source>
        <dbReference type="EMBL" id="PNX83060.1"/>
    </source>
</evidence>
<sequence length="192" mass="22210">MKVIDIPVAGKKFSWFSADGKAMSRLDRFLLSDGFIERGGVSGQWIGDRNISDHCPIWLVFSNTDWGPKPFKFNNCWIDHPNFKPFVTNIWRNLDIKGKKAFVIKEKLKMLKEGLKVWNREDFGILDLNIVKTVHELNEMEGLVANGGTVPNSFNPKAINQKFWEQPNHKESMLKQKSRVKWVQEGDSNSRF</sequence>
<evidence type="ECO:0000313" key="2">
    <source>
        <dbReference type="Proteomes" id="UP000236291"/>
    </source>
</evidence>
<accession>A0A2K3LWZ7</accession>
<reference evidence="1 2" key="2">
    <citation type="journal article" date="2017" name="Front. Plant Sci.">
        <title>Gene Classification and Mining of Molecular Markers Useful in Red Clover (Trifolium pratense) Breeding.</title>
        <authorList>
            <person name="Istvanek J."/>
            <person name="Dluhosova J."/>
            <person name="Dluhos P."/>
            <person name="Patkova L."/>
            <person name="Nedelnik J."/>
            <person name="Repkova J."/>
        </authorList>
    </citation>
    <scope>NUCLEOTIDE SEQUENCE [LARGE SCALE GENOMIC DNA]</scope>
    <source>
        <strain evidence="2">cv. Tatra</strain>
        <tissue evidence="1">Young leaves</tissue>
    </source>
</reference>
<gene>
    <name evidence="1" type="ORF">L195_g039098</name>
</gene>
<dbReference type="SUPFAM" id="SSF56219">
    <property type="entry name" value="DNase I-like"/>
    <property type="match status" value="1"/>
</dbReference>
<dbReference type="EMBL" id="ASHM01043272">
    <property type="protein sequence ID" value="PNX83060.1"/>
    <property type="molecule type" value="Genomic_DNA"/>
</dbReference>
<dbReference type="PANTHER" id="PTHR33710:SF64">
    <property type="entry name" value="ENDONUCLEASE_EXONUCLEASE_PHOSPHATASE DOMAIN-CONTAINING PROTEIN"/>
    <property type="match status" value="1"/>
</dbReference>
<dbReference type="PANTHER" id="PTHR33710">
    <property type="entry name" value="BNAC02G09200D PROTEIN"/>
    <property type="match status" value="1"/>
</dbReference>
<keyword evidence="1" id="KW-0418">Kinase</keyword>
<comment type="caution">
    <text evidence="1">The sequence shown here is derived from an EMBL/GenBank/DDBJ whole genome shotgun (WGS) entry which is preliminary data.</text>
</comment>
<reference evidence="1 2" key="1">
    <citation type="journal article" date="2014" name="Am. J. Bot.">
        <title>Genome assembly and annotation for red clover (Trifolium pratense; Fabaceae).</title>
        <authorList>
            <person name="Istvanek J."/>
            <person name="Jaros M."/>
            <person name="Krenek A."/>
            <person name="Repkova J."/>
        </authorList>
    </citation>
    <scope>NUCLEOTIDE SEQUENCE [LARGE SCALE GENOMIC DNA]</scope>
    <source>
        <strain evidence="2">cv. Tatra</strain>
        <tissue evidence="1">Young leaves</tissue>
    </source>
</reference>
<dbReference type="STRING" id="57577.A0A2K3LWZ7"/>
<proteinExistence type="predicted"/>
<dbReference type="InterPro" id="IPR036691">
    <property type="entry name" value="Endo/exonu/phosph_ase_sf"/>
</dbReference>
<dbReference type="Proteomes" id="UP000236291">
    <property type="component" value="Unassembled WGS sequence"/>
</dbReference>
<protein>
    <submittedName>
        <fullName evidence="1">Cysteine-rich receptor-like protein kinase</fullName>
    </submittedName>
</protein>
<dbReference type="GO" id="GO:0016301">
    <property type="term" value="F:kinase activity"/>
    <property type="evidence" value="ECO:0007669"/>
    <property type="project" value="UniProtKB-KW"/>
</dbReference>
<name>A0A2K3LWZ7_TRIPR</name>
<organism evidence="1 2">
    <name type="scientific">Trifolium pratense</name>
    <name type="common">Red clover</name>
    <dbReference type="NCBI Taxonomy" id="57577"/>
    <lineage>
        <taxon>Eukaryota</taxon>
        <taxon>Viridiplantae</taxon>
        <taxon>Streptophyta</taxon>
        <taxon>Embryophyta</taxon>
        <taxon>Tracheophyta</taxon>
        <taxon>Spermatophyta</taxon>
        <taxon>Magnoliopsida</taxon>
        <taxon>eudicotyledons</taxon>
        <taxon>Gunneridae</taxon>
        <taxon>Pentapetalae</taxon>
        <taxon>rosids</taxon>
        <taxon>fabids</taxon>
        <taxon>Fabales</taxon>
        <taxon>Fabaceae</taxon>
        <taxon>Papilionoideae</taxon>
        <taxon>50 kb inversion clade</taxon>
        <taxon>NPAAA clade</taxon>
        <taxon>Hologalegina</taxon>
        <taxon>IRL clade</taxon>
        <taxon>Trifolieae</taxon>
        <taxon>Trifolium</taxon>
    </lineage>
</organism>
<keyword evidence="1" id="KW-0675">Receptor</keyword>
<dbReference type="AlphaFoldDB" id="A0A2K3LWZ7"/>